<comment type="caution">
    <text evidence="1">The sequence shown here is derived from an EMBL/GenBank/DDBJ whole genome shotgun (WGS) entry which is preliminary data.</text>
</comment>
<evidence type="ECO:0000313" key="2">
    <source>
        <dbReference type="Proteomes" id="UP000477739"/>
    </source>
</evidence>
<gene>
    <name evidence="1" type="ORF">GJV78_15670</name>
</gene>
<sequence>MGSVMESAGQGCDFVEKSFPEAAGTILYCWINKRRIKISLDEEIGLGA</sequence>
<evidence type="ECO:0000313" key="1">
    <source>
        <dbReference type="EMBL" id="MTH47670.1"/>
    </source>
</evidence>
<dbReference type="AlphaFoldDB" id="A0A6L6IRL5"/>
<keyword evidence="2" id="KW-1185">Reference proteome</keyword>
<dbReference type="Proteomes" id="UP000477739">
    <property type="component" value="Unassembled WGS sequence"/>
</dbReference>
<organism evidence="1 2">
    <name type="scientific">Intestinirhabdus alba</name>
    <dbReference type="NCBI Taxonomy" id="2899544"/>
    <lineage>
        <taxon>Bacteria</taxon>
        <taxon>Pseudomonadati</taxon>
        <taxon>Pseudomonadota</taxon>
        <taxon>Gammaproteobacteria</taxon>
        <taxon>Enterobacterales</taxon>
        <taxon>Enterobacteriaceae</taxon>
        <taxon>Intestinirhabdus</taxon>
    </lineage>
</organism>
<dbReference type="EMBL" id="WMJZ01000022">
    <property type="protein sequence ID" value="MTH47670.1"/>
    <property type="molecule type" value="Genomic_DNA"/>
</dbReference>
<proteinExistence type="predicted"/>
<reference evidence="1 2" key="1">
    <citation type="submission" date="2019-11" db="EMBL/GenBank/DDBJ databases">
        <title>Escherichia alba sp. nov. isolated from the gut of plastic-eating superworms Zophobas atratus.</title>
        <authorList>
            <person name="Yang Y."/>
        </authorList>
    </citation>
    <scope>NUCLEOTIDE SEQUENCE [LARGE SCALE GENOMIC DNA]</scope>
    <source>
        <strain evidence="2">BIT-B35</strain>
    </source>
</reference>
<dbReference type="RefSeq" id="WP_155109200.1">
    <property type="nucleotide sequence ID" value="NZ_WMJZ01000022.1"/>
</dbReference>
<name>A0A6L6IRL5_9ENTR</name>
<protein>
    <submittedName>
        <fullName evidence="1">Uncharacterized protein</fullName>
    </submittedName>
</protein>
<accession>A0A6L6IRL5</accession>